<evidence type="ECO:0000256" key="3">
    <source>
        <dbReference type="ARBA" id="ARBA00023295"/>
    </source>
</evidence>
<dbReference type="PANTHER" id="PTHR31308:SF3">
    <property type="entry name" value="ENDOGLYCOCERAMIDASE"/>
    <property type="match status" value="1"/>
</dbReference>
<dbReference type="EMBL" id="CAJNOG010000468">
    <property type="protein sequence ID" value="CAF1257201.1"/>
    <property type="molecule type" value="Genomic_DNA"/>
</dbReference>
<dbReference type="Gene3D" id="2.60.40.1180">
    <property type="entry name" value="Golgi alpha-mannosidase II"/>
    <property type="match status" value="1"/>
</dbReference>
<keyword evidence="3 4" id="KW-0326">Glycosidase</keyword>
<dbReference type="Proteomes" id="UP000663845">
    <property type="component" value="Unassembled WGS sequence"/>
</dbReference>
<dbReference type="AlphaFoldDB" id="A0A815AL23"/>
<sequence length="533" mass="61190">MMWAGVEPQPQKYNVTYLNIMKQIVELLESNEIFVLLDMHQDLLSSRTGSYDGIPGWLYDRFPAPNHPFPWPFKSGAGANWFDLYLTEACSHAFQCLYDNIGGAIESMSDFWRVVATTYKNYSNILGYEIINEPWAGNYFANPTLFLPGIAGEKNLQPLYEKVAKAIRSVDNDTLIFYEPVTWGVRLNGKYFGTGFTHVPGGDDYRNRSVLSYHYYCIILSVKPVPDNSTIPVFDRLLCDDVEGPALFRSVQTDLAQLGGSAFLTEFGGCDGSPTCDEQLDWGLDAADQFLQSWAYWGDIFGHTSAIKRISRIYARAISGKPLAMQYIASQRLFYLSYYIDPAIKKPTEIYIPPLQFPQQSYNVTVNAVLKWKIDPLNSNIILVEPNVQLVKSNNPSMIGVVEICPKKQISIFELFQFENELEFYKQSHTIATTILNIQIQQEQTSTQYHIHILFIAYASAFELFTCKLYSRKFQPDRLLHVIRSVNFLIVNISSLYKEKFRWLIIVEKKRIVIAINGYFDEVRFMDNDDDEF</sequence>
<evidence type="ECO:0000259" key="6">
    <source>
        <dbReference type="Pfam" id="PF18564"/>
    </source>
</evidence>
<accession>A0A815AL23</accession>
<name>A0A815AL23_9BILA</name>
<dbReference type="GO" id="GO:0016042">
    <property type="term" value="P:lipid catabolic process"/>
    <property type="evidence" value="ECO:0007669"/>
    <property type="project" value="UniProtKB-ARBA"/>
</dbReference>
<dbReference type="InterPro" id="IPR013780">
    <property type="entry name" value="Glyco_hydro_b"/>
</dbReference>
<evidence type="ECO:0000259" key="5">
    <source>
        <dbReference type="Pfam" id="PF00150"/>
    </source>
</evidence>
<dbReference type="SUPFAM" id="SSF51445">
    <property type="entry name" value="(Trans)glycosidases"/>
    <property type="match status" value="1"/>
</dbReference>
<keyword evidence="2 4" id="KW-0378">Hydrolase</keyword>
<organism evidence="7 8">
    <name type="scientific">Adineta steineri</name>
    <dbReference type="NCBI Taxonomy" id="433720"/>
    <lineage>
        <taxon>Eukaryota</taxon>
        <taxon>Metazoa</taxon>
        <taxon>Spiralia</taxon>
        <taxon>Gnathifera</taxon>
        <taxon>Rotifera</taxon>
        <taxon>Eurotatoria</taxon>
        <taxon>Bdelloidea</taxon>
        <taxon>Adinetida</taxon>
        <taxon>Adinetidae</taxon>
        <taxon>Adineta</taxon>
    </lineage>
</organism>
<dbReference type="GO" id="GO:0000272">
    <property type="term" value="P:polysaccharide catabolic process"/>
    <property type="evidence" value="ECO:0007669"/>
    <property type="project" value="InterPro"/>
</dbReference>
<dbReference type="InterPro" id="IPR001547">
    <property type="entry name" value="Glyco_hydro_5"/>
</dbReference>
<evidence type="ECO:0000256" key="1">
    <source>
        <dbReference type="ARBA" id="ARBA00005641"/>
    </source>
</evidence>
<dbReference type="Gene3D" id="3.20.20.80">
    <property type="entry name" value="Glycosidases"/>
    <property type="match status" value="1"/>
</dbReference>
<evidence type="ECO:0000313" key="7">
    <source>
        <dbReference type="EMBL" id="CAF1257201.1"/>
    </source>
</evidence>
<evidence type="ECO:0000313" key="8">
    <source>
        <dbReference type="Proteomes" id="UP000663845"/>
    </source>
</evidence>
<feature type="domain" description="Glycoside hydrolase family 5" evidence="5">
    <location>
        <begin position="2"/>
        <end position="297"/>
    </location>
</feature>
<comment type="caution">
    <text evidence="7">The sequence shown here is derived from an EMBL/GenBank/DDBJ whole genome shotgun (WGS) entry which is preliminary data.</text>
</comment>
<dbReference type="GO" id="GO:0004553">
    <property type="term" value="F:hydrolase activity, hydrolyzing O-glycosyl compounds"/>
    <property type="evidence" value="ECO:0007669"/>
    <property type="project" value="InterPro"/>
</dbReference>
<evidence type="ECO:0008006" key="9">
    <source>
        <dbReference type="Google" id="ProtNLM"/>
    </source>
</evidence>
<protein>
    <recommendedName>
        <fullName evidence="9">Glycoside hydrolase family 5 domain-containing protein</fullName>
    </recommendedName>
</protein>
<dbReference type="Pfam" id="PF18564">
    <property type="entry name" value="Glyco_hydro_5_C"/>
    <property type="match status" value="1"/>
</dbReference>
<dbReference type="GO" id="GO:1901136">
    <property type="term" value="P:carbohydrate derivative catabolic process"/>
    <property type="evidence" value="ECO:0007669"/>
    <property type="project" value="UniProtKB-ARBA"/>
</dbReference>
<reference evidence="7" key="1">
    <citation type="submission" date="2021-02" db="EMBL/GenBank/DDBJ databases">
        <authorList>
            <person name="Nowell W R."/>
        </authorList>
    </citation>
    <scope>NUCLEOTIDE SEQUENCE</scope>
</reference>
<evidence type="ECO:0000256" key="2">
    <source>
        <dbReference type="ARBA" id="ARBA00022801"/>
    </source>
</evidence>
<proteinExistence type="inferred from homology"/>
<feature type="domain" description="Glycoside hydrolase family 5 C-terminal" evidence="6">
    <location>
        <begin position="312"/>
        <end position="386"/>
    </location>
</feature>
<dbReference type="Pfam" id="PF00150">
    <property type="entry name" value="Cellulase"/>
    <property type="match status" value="1"/>
</dbReference>
<dbReference type="InterPro" id="IPR017853">
    <property type="entry name" value="GH"/>
</dbReference>
<dbReference type="InterPro" id="IPR041036">
    <property type="entry name" value="GH5_C"/>
</dbReference>
<gene>
    <name evidence="7" type="ORF">JYZ213_LOCUS29948</name>
</gene>
<evidence type="ECO:0000256" key="4">
    <source>
        <dbReference type="RuleBase" id="RU361153"/>
    </source>
</evidence>
<comment type="similarity">
    <text evidence="1 4">Belongs to the glycosyl hydrolase 5 (cellulase A) family.</text>
</comment>
<dbReference type="PANTHER" id="PTHR31308">
    <property type="match status" value="1"/>
</dbReference>
<dbReference type="InterPro" id="IPR052066">
    <property type="entry name" value="Glycosphingolipid_Hydrolases"/>
</dbReference>